<reference evidence="2 3" key="1">
    <citation type="submission" date="2023-07" db="EMBL/GenBank/DDBJ databases">
        <title>Genomic Encyclopedia of Type Strains, Phase IV (KMG-IV): sequencing the most valuable type-strain genomes for metagenomic binning, comparative biology and taxonomic classification.</title>
        <authorList>
            <person name="Goeker M."/>
        </authorList>
    </citation>
    <scope>NUCLEOTIDE SEQUENCE [LARGE SCALE GENOMIC DNA]</scope>
    <source>
        <strain evidence="2 3">DSM 27848</strain>
    </source>
</reference>
<evidence type="ECO:0000313" key="3">
    <source>
        <dbReference type="Proteomes" id="UP001232343"/>
    </source>
</evidence>
<dbReference type="EMBL" id="JAUSUO010000009">
    <property type="protein sequence ID" value="MDQ0344441.1"/>
    <property type="molecule type" value="Genomic_DNA"/>
</dbReference>
<evidence type="ECO:0000313" key="2">
    <source>
        <dbReference type="EMBL" id="MDQ0344441.1"/>
    </source>
</evidence>
<sequence>MTKSRGGDVRKLEAFKILYIQITNHFTVKSEILWGWERGLILGDIGVVLNSISYLFFYLDSPILDVMGA</sequence>
<dbReference type="Proteomes" id="UP001232343">
    <property type="component" value="Unassembled WGS sequence"/>
</dbReference>
<comment type="caution">
    <text evidence="2">The sequence shown here is derived from an EMBL/GenBank/DDBJ whole genome shotgun (WGS) entry which is preliminary data.</text>
</comment>
<evidence type="ECO:0000256" key="1">
    <source>
        <dbReference type="SAM" id="Phobius"/>
    </source>
</evidence>
<dbReference type="RefSeq" id="WP_244682701.1">
    <property type="nucleotide sequence ID" value="NZ_JALIRM010000012.1"/>
</dbReference>
<name>A0ABU0D7X2_9BACI</name>
<accession>A0ABU0D7X2</accession>
<keyword evidence="3" id="KW-1185">Reference proteome</keyword>
<organism evidence="2 3">
    <name type="scientific">Lederbergia wuyishanensis</name>
    <dbReference type="NCBI Taxonomy" id="1347903"/>
    <lineage>
        <taxon>Bacteria</taxon>
        <taxon>Bacillati</taxon>
        <taxon>Bacillota</taxon>
        <taxon>Bacilli</taxon>
        <taxon>Bacillales</taxon>
        <taxon>Bacillaceae</taxon>
        <taxon>Lederbergia</taxon>
    </lineage>
</organism>
<gene>
    <name evidence="2" type="ORF">J2S14_003284</name>
</gene>
<feature type="transmembrane region" description="Helical" evidence="1">
    <location>
        <begin position="39"/>
        <end position="59"/>
    </location>
</feature>
<protein>
    <submittedName>
        <fullName evidence="2">Uncharacterized protein</fullName>
    </submittedName>
</protein>
<proteinExistence type="predicted"/>
<keyword evidence="1" id="KW-0472">Membrane</keyword>
<keyword evidence="1" id="KW-0812">Transmembrane</keyword>
<keyword evidence="1" id="KW-1133">Transmembrane helix</keyword>